<proteinExistence type="predicted"/>
<keyword evidence="2" id="KW-1185">Reference proteome</keyword>
<organism evidence="1 2">
    <name type="scientific">Hibiscus sabdariffa</name>
    <name type="common">roselle</name>
    <dbReference type="NCBI Taxonomy" id="183260"/>
    <lineage>
        <taxon>Eukaryota</taxon>
        <taxon>Viridiplantae</taxon>
        <taxon>Streptophyta</taxon>
        <taxon>Embryophyta</taxon>
        <taxon>Tracheophyta</taxon>
        <taxon>Spermatophyta</taxon>
        <taxon>Magnoliopsida</taxon>
        <taxon>eudicotyledons</taxon>
        <taxon>Gunneridae</taxon>
        <taxon>Pentapetalae</taxon>
        <taxon>rosids</taxon>
        <taxon>malvids</taxon>
        <taxon>Malvales</taxon>
        <taxon>Malvaceae</taxon>
        <taxon>Malvoideae</taxon>
        <taxon>Hibiscus</taxon>
    </lineage>
</organism>
<gene>
    <name evidence="1" type="ORF">V6N12_076399</name>
</gene>
<comment type="caution">
    <text evidence="1">The sequence shown here is derived from an EMBL/GenBank/DDBJ whole genome shotgun (WGS) entry which is preliminary data.</text>
</comment>
<dbReference type="Proteomes" id="UP001472677">
    <property type="component" value="Unassembled WGS sequence"/>
</dbReference>
<evidence type="ECO:0000313" key="2">
    <source>
        <dbReference type="Proteomes" id="UP001472677"/>
    </source>
</evidence>
<sequence>MFSRDVVRENIHKVRETLYEIYDEYANLYYPPLMDQIGECGTSANVCSGGMGSTPGLLEILQAMKSEEFTENRQSEVDLYLKKGCYIPQESKFDALL</sequence>
<reference evidence="1 2" key="1">
    <citation type="journal article" date="2024" name="G3 (Bethesda)">
        <title>Genome assembly of Hibiscus sabdariffa L. provides insights into metabolisms of medicinal natural products.</title>
        <authorList>
            <person name="Kim T."/>
        </authorList>
    </citation>
    <scope>NUCLEOTIDE SEQUENCE [LARGE SCALE GENOMIC DNA]</scope>
    <source>
        <strain evidence="1">TK-2024</strain>
        <tissue evidence="1">Old leaves</tissue>
    </source>
</reference>
<accession>A0ABR2D9Q5</accession>
<evidence type="ECO:0000313" key="1">
    <source>
        <dbReference type="EMBL" id="KAK8533119.1"/>
    </source>
</evidence>
<name>A0ABR2D9Q5_9ROSI</name>
<dbReference type="EMBL" id="JBBPBM010000033">
    <property type="protein sequence ID" value="KAK8533119.1"/>
    <property type="molecule type" value="Genomic_DNA"/>
</dbReference>
<protein>
    <submittedName>
        <fullName evidence="1">Uncharacterized protein</fullName>
    </submittedName>
</protein>